<sequence>MASTSKTLGKRASSAFGRSHGYNNSKEINWPTSSSSSSRQRTSSAQNSKRPSSRNSNTTEISQGILEREQELMQRNAELEQRAAVLEAEAAEILNRQDEILLDENRDIEFEDEDTNFEEFIEAAFEKNKKVPQKSKKKSSIPKSNNRKLTPTNNSSRSLPAKKNKLPPKEKEALEIDNLDSDADEITLAQRILELEEEIDKGKKKIDYKQDDILPAEASEMGTEATIRFLKAKIRVMQEELERLMMDCNLKDEKVTRAESKAKTATEEQTKLQRLNQNLQSQLDKYKKVVDENKKKGETLEAQLTTLRKELDSSQRSQKQTAVNHNAVEVRLNRALEENEKLKLSMQKAKVESKDSKVHERKRIEQLHADNKRLEKQKNELMNGFKKQLKLIDILKKQKMHIEAAKLLSFTEEEFVRALDWGS</sequence>
<dbReference type="InParanoid" id="B3RU31"/>
<dbReference type="OMA" id="RCEMAEN"/>
<dbReference type="EMBL" id="DS985244">
    <property type="protein sequence ID" value="EDV25272.1"/>
    <property type="molecule type" value="Genomic_DNA"/>
</dbReference>
<dbReference type="GeneID" id="6752518"/>
<dbReference type="KEGG" id="tad:TRIADDRAFT_55137"/>
<dbReference type="FunCoup" id="B3RU31">
    <property type="interactions" value="151"/>
</dbReference>
<evidence type="ECO:0008006" key="5">
    <source>
        <dbReference type="Google" id="ProtNLM"/>
    </source>
</evidence>
<dbReference type="OrthoDB" id="269872at2759"/>
<accession>B3RU31</accession>
<evidence type="ECO:0000313" key="3">
    <source>
        <dbReference type="EMBL" id="EDV25272.1"/>
    </source>
</evidence>
<feature type="region of interest" description="Disordered" evidence="2">
    <location>
        <begin position="1"/>
        <end position="73"/>
    </location>
</feature>
<dbReference type="eggNOG" id="ENOG502QPKV">
    <property type="taxonomic scope" value="Eukaryota"/>
</dbReference>
<feature type="compositionally biased region" description="Basic residues" evidence="2">
    <location>
        <begin position="130"/>
        <end position="140"/>
    </location>
</feature>
<keyword evidence="4" id="KW-1185">Reference proteome</keyword>
<dbReference type="CTD" id="6752518"/>
<evidence type="ECO:0000313" key="4">
    <source>
        <dbReference type="Proteomes" id="UP000009022"/>
    </source>
</evidence>
<name>B3RU31_TRIAD</name>
<reference evidence="3 4" key="1">
    <citation type="journal article" date="2008" name="Nature">
        <title>The Trichoplax genome and the nature of placozoans.</title>
        <authorList>
            <person name="Srivastava M."/>
            <person name="Begovic E."/>
            <person name="Chapman J."/>
            <person name="Putnam N.H."/>
            <person name="Hellsten U."/>
            <person name="Kawashima T."/>
            <person name="Kuo A."/>
            <person name="Mitros T."/>
            <person name="Salamov A."/>
            <person name="Carpenter M.L."/>
            <person name="Signorovitch A.Y."/>
            <person name="Moreno M.A."/>
            <person name="Kamm K."/>
            <person name="Grimwood J."/>
            <person name="Schmutz J."/>
            <person name="Shapiro H."/>
            <person name="Grigoriev I.V."/>
            <person name="Buss L.W."/>
            <person name="Schierwater B."/>
            <person name="Dellaporta S.L."/>
            <person name="Rokhsar D.S."/>
        </authorList>
    </citation>
    <scope>NUCLEOTIDE SEQUENCE [LARGE SCALE GENOMIC DNA]</scope>
    <source>
        <strain evidence="3 4">Grell-BS-1999</strain>
    </source>
</reference>
<evidence type="ECO:0000256" key="1">
    <source>
        <dbReference type="SAM" id="Coils"/>
    </source>
</evidence>
<dbReference type="PhylomeDB" id="B3RU31"/>
<dbReference type="Proteomes" id="UP000009022">
    <property type="component" value="Unassembled WGS sequence"/>
</dbReference>
<feature type="compositionally biased region" description="Polar residues" evidence="2">
    <location>
        <begin position="21"/>
        <end position="31"/>
    </location>
</feature>
<feature type="region of interest" description="Disordered" evidence="2">
    <location>
        <begin position="125"/>
        <end position="178"/>
    </location>
</feature>
<proteinExistence type="predicted"/>
<dbReference type="RefSeq" id="XP_002111305.1">
    <property type="nucleotide sequence ID" value="XM_002111269.1"/>
</dbReference>
<protein>
    <recommendedName>
        <fullName evidence="5">Testis expressed 9</fullName>
    </recommendedName>
</protein>
<gene>
    <name evidence="3" type="ORF">TRIADDRAFT_55137</name>
</gene>
<organism evidence="3 4">
    <name type="scientific">Trichoplax adhaerens</name>
    <name type="common">Trichoplax reptans</name>
    <dbReference type="NCBI Taxonomy" id="10228"/>
    <lineage>
        <taxon>Eukaryota</taxon>
        <taxon>Metazoa</taxon>
        <taxon>Placozoa</taxon>
        <taxon>Uniplacotomia</taxon>
        <taxon>Trichoplacea</taxon>
        <taxon>Trichoplacidae</taxon>
        <taxon>Trichoplax</taxon>
    </lineage>
</organism>
<keyword evidence="1" id="KW-0175">Coiled coil</keyword>
<dbReference type="PANTHER" id="PTHR23313">
    <property type="entry name" value="TSEC1-RELATED"/>
    <property type="match status" value="1"/>
</dbReference>
<dbReference type="HOGENOM" id="CLU_059201_0_0_1"/>
<feature type="compositionally biased region" description="Polar residues" evidence="2">
    <location>
        <begin position="49"/>
        <end position="62"/>
    </location>
</feature>
<feature type="compositionally biased region" description="Low complexity" evidence="2">
    <location>
        <begin position="32"/>
        <end position="48"/>
    </location>
</feature>
<dbReference type="AlphaFoldDB" id="B3RU31"/>
<dbReference type="PANTHER" id="PTHR23313:SF0">
    <property type="entry name" value="TESTIS-EXPRESSED PROTEIN 9"/>
    <property type="match status" value="1"/>
</dbReference>
<dbReference type="STRING" id="10228.B3RU31"/>
<feature type="coiled-coil region" evidence="1">
    <location>
        <begin position="192"/>
        <end position="384"/>
    </location>
</feature>
<feature type="compositionally biased region" description="Polar residues" evidence="2">
    <location>
        <begin position="149"/>
        <end position="158"/>
    </location>
</feature>
<evidence type="ECO:0000256" key="2">
    <source>
        <dbReference type="SAM" id="MobiDB-lite"/>
    </source>
</evidence>